<name>A0A948WEI5_UNCEI</name>
<dbReference type="AlphaFoldDB" id="A0A948WEI5"/>
<dbReference type="EMBL" id="JAHJDP010000100">
    <property type="protein sequence ID" value="MBU2692798.1"/>
    <property type="molecule type" value="Genomic_DNA"/>
</dbReference>
<comment type="caution">
    <text evidence="3">The sequence shown here is derived from an EMBL/GenBank/DDBJ whole genome shotgun (WGS) entry which is preliminary data.</text>
</comment>
<dbReference type="PANTHER" id="PTHR35565:SF1">
    <property type="entry name" value="TYPE VI SECRETION SYSTEM CONTRACTILE SHEATH LARGE SUBUNIT"/>
    <property type="match status" value="1"/>
</dbReference>
<dbReference type="PANTHER" id="PTHR35565">
    <property type="entry name" value="CYTOPLASMIC PROTEIN-RELATED"/>
    <property type="match status" value="1"/>
</dbReference>
<feature type="region of interest" description="Disordered" evidence="1">
    <location>
        <begin position="126"/>
        <end position="162"/>
    </location>
</feature>
<organism evidence="3 4">
    <name type="scientific">Eiseniibacteriota bacterium</name>
    <dbReference type="NCBI Taxonomy" id="2212470"/>
    <lineage>
        <taxon>Bacteria</taxon>
        <taxon>Candidatus Eiseniibacteriota</taxon>
    </lineage>
</organism>
<feature type="domain" description="TssC1 N-terminal" evidence="2">
    <location>
        <begin position="208"/>
        <end position="488"/>
    </location>
</feature>
<accession>A0A948WEI5</accession>
<evidence type="ECO:0000256" key="1">
    <source>
        <dbReference type="SAM" id="MobiDB-lite"/>
    </source>
</evidence>
<gene>
    <name evidence="3" type="ORF">KJ970_17915</name>
</gene>
<protein>
    <submittedName>
        <fullName evidence="3">Type VI secretion system contractile sheath large subunit</fullName>
    </submittedName>
</protein>
<sequence length="601" mass="65762">MPESPLDLVVLSDLAPHAMKPHPPRLRRMDKEELADYFKELSPSCPVAATWSQSPGPTVVVPFEDIRALRPEGIALKSPAAAELMRLRGLIDGLKKGIIPLSMVKEQLKELKGPQELVLAAQEALSGGADPDPATTPSPGDDARQAPPMPGLPRPSGDPLENLLNMVDIDAPPADPESSAASRGLDRIIRELIGVARSSGNPSSKVMDRLLSDIDDAIGSVLRGILHSSPFQALESSWLGLRFLVRRIDFRSGVRLHVVATPRSDLESALQKTVFPFTDGQREEGRTPVVILDYDFGADDLPTLRKLTEMAAERRVPVITSMTPSILGMRSIEEIHDSAEPTENLPEPEWSQFRETDDSRWLTTAMNRFLLRLPYGPEGDRVKGFTFEENPPEGDPAYLWGRPGWILGVLVAGSFATTGWGTMLTGPGGAVVDDLPVHLTKRRAGDLIQCPLETLLSEQQLLLLSLSGFTTLATGRQSDQIFLITVPTLYKSDHTTASKERHRDARQATLPYQLMLAQITALVDHLYRWIDRRSAAEEIGRTLAKGLQFLIEGPGEPFVEISSGVLRDDPGGSESVALRIIPVGGPLRGLPDIYMEMSITR</sequence>
<dbReference type="InterPro" id="IPR044031">
    <property type="entry name" value="TssC1_N"/>
</dbReference>
<evidence type="ECO:0000259" key="2">
    <source>
        <dbReference type="Pfam" id="PF05943"/>
    </source>
</evidence>
<evidence type="ECO:0000313" key="3">
    <source>
        <dbReference type="EMBL" id="MBU2692798.1"/>
    </source>
</evidence>
<reference evidence="3" key="1">
    <citation type="submission" date="2021-05" db="EMBL/GenBank/DDBJ databases">
        <title>Energy efficiency and biological interactions define the core microbiome of deep oligotrophic groundwater.</title>
        <authorList>
            <person name="Mehrshad M."/>
            <person name="Lopez-Fernandez M."/>
            <person name="Bell E."/>
            <person name="Bernier-Latmani R."/>
            <person name="Bertilsson S."/>
            <person name="Dopson M."/>
        </authorList>
    </citation>
    <scope>NUCLEOTIDE SEQUENCE</scope>
    <source>
        <strain evidence="3">Modern_marine.mb.64</strain>
    </source>
</reference>
<dbReference type="Proteomes" id="UP000777784">
    <property type="component" value="Unassembled WGS sequence"/>
</dbReference>
<proteinExistence type="predicted"/>
<evidence type="ECO:0000313" key="4">
    <source>
        <dbReference type="Proteomes" id="UP000777784"/>
    </source>
</evidence>
<dbReference type="Pfam" id="PF05943">
    <property type="entry name" value="VipB"/>
    <property type="match status" value="1"/>
</dbReference>
<dbReference type="InterPro" id="IPR010269">
    <property type="entry name" value="T6SS_TssC-like"/>
</dbReference>